<organism evidence="3">
    <name type="scientific">Gymnodinialimonas phycosphaerae</name>
    <dbReference type="NCBI Taxonomy" id="2841589"/>
    <lineage>
        <taxon>Bacteria</taxon>
        <taxon>Pseudomonadati</taxon>
        <taxon>Pseudomonadota</taxon>
        <taxon>Alphaproteobacteria</taxon>
        <taxon>Rhodobacterales</taxon>
        <taxon>Paracoccaceae</taxon>
        <taxon>Gymnodinialimonas</taxon>
    </lineage>
</organism>
<dbReference type="Gene3D" id="1.10.10.10">
    <property type="entry name" value="Winged helix-like DNA-binding domain superfamily/Winged helix DNA-binding domain"/>
    <property type="match status" value="1"/>
</dbReference>
<name>A0A975YG48_9RHOB</name>
<dbReference type="InterPro" id="IPR014601">
    <property type="entry name" value="Trans_reg_MarR_HTH"/>
</dbReference>
<evidence type="ECO:0000313" key="2">
    <source>
        <dbReference type="EMBL" id="MBY4891274.1"/>
    </source>
</evidence>
<dbReference type="SUPFAM" id="SSF46785">
    <property type="entry name" value="Winged helix' DNA-binding domain"/>
    <property type="match status" value="1"/>
</dbReference>
<dbReference type="InterPro" id="IPR036388">
    <property type="entry name" value="WH-like_DNA-bd_sf"/>
</dbReference>
<dbReference type="Pfam" id="PF13463">
    <property type="entry name" value="HTH_27"/>
    <property type="match status" value="1"/>
</dbReference>
<dbReference type="GO" id="GO:0003700">
    <property type="term" value="F:DNA-binding transcription factor activity"/>
    <property type="evidence" value="ECO:0007669"/>
    <property type="project" value="InterPro"/>
</dbReference>
<gene>
    <name evidence="2" type="ORF">KUL25_00695</name>
    <name evidence="3" type="ORF">KUL25_00700</name>
</gene>
<dbReference type="InterPro" id="IPR000835">
    <property type="entry name" value="HTH_MarR-typ"/>
</dbReference>
<dbReference type="GO" id="GO:0003677">
    <property type="term" value="F:DNA binding"/>
    <property type="evidence" value="ECO:0007669"/>
    <property type="project" value="UniProtKB-KW"/>
</dbReference>
<dbReference type="EMBL" id="CP078073">
    <property type="protein sequence ID" value="QXL88073.1"/>
    <property type="molecule type" value="Genomic_DNA"/>
</dbReference>
<dbReference type="EMBL" id="JAIMBW010000001">
    <property type="protein sequence ID" value="MBY4891274.1"/>
    <property type="molecule type" value="Genomic_DNA"/>
</dbReference>
<reference evidence="3 4" key="1">
    <citation type="submission" date="2021-07" db="EMBL/GenBank/DDBJ databases">
        <title>Karlodiniumbacter phycospheric gen. nov., sp. nov., a phycosphere bacterium isolated from karlodinium veneficum.</title>
        <authorList>
            <person name="Peng Y."/>
            <person name="Jiang L."/>
            <person name="Lee J."/>
        </authorList>
    </citation>
    <scope>NUCLEOTIDE SEQUENCE</scope>
    <source>
        <strain evidence="3 4">N5</strain>
    </source>
</reference>
<sequence>MNETDLSHVVSSAHLADSGFPELSEFEFGLTLSNHAFHRWMMRAMALAGHPDMSALDILVLHSTHHRGRPKTLADICLVLNIEDTHTVNYAVKKLRKAGLVAEGRLGKEKTVTTTETGAEVCARYRDIRNALLLEALDELGIERDQVSRLSRLLRLMAGQYDQAARAAATY</sequence>
<keyword evidence="4" id="KW-1185">Reference proteome</keyword>
<feature type="domain" description="HTH marR-type" evidence="1">
    <location>
        <begin position="53"/>
        <end position="118"/>
    </location>
</feature>
<accession>A0A975YG48</accession>
<dbReference type="AlphaFoldDB" id="A0A975YG48"/>
<protein>
    <submittedName>
        <fullName evidence="3">Winged helix DNA-binding protein</fullName>
    </submittedName>
</protein>
<dbReference type="InterPro" id="IPR036390">
    <property type="entry name" value="WH_DNA-bd_sf"/>
</dbReference>
<evidence type="ECO:0000259" key="1">
    <source>
        <dbReference type="Pfam" id="PF13463"/>
    </source>
</evidence>
<evidence type="ECO:0000313" key="4">
    <source>
        <dbReference type="Proteomes" id="UP000693972"/>
    </source>
</evidence>
<keyword evidence="3" id="KW-0238">DNA-binding</keyword>
<dbReference type="RefSeq" id="WP_257891161.1">
    <property type="nucleotide sequence ID" value="NZ_JAIMBW010000001.1"/>
</dbReference>
<dbReference type="PIRSF" id="PIRSF036158">
    <property type="entry name" value="UCP036158_MarR"/>
    <property type="match status" value="1"/>
</dbReference>
<proteinExistence type="predicted"/>
<dbReference type="Proteomes" id="UP000693972">
    <property type="component" value="Unassembled WGS sequence"/>
</dbReference>
<evidence type="ECO:0000313" key="3">
    <source>
        <dbReference type="EMBL" id="QXL88073.1"/>
    </source>
</evidence>